<dbReference type="EMBL" id="JAGTIS010000010">
    <property type="protein sequence ID" value="MBT8768067.1"/>
    <property type="molecule type" value="Genomic_DNA"/>
</dbReference>
<evidence type="ECO:0000256" key="2">
    <source>
        <dbReference type="ARBA" id="ARBA00022500"/>
    </source>
</evidence>
<dbReference type="CDD" id="cd06225">
    <property type="entry name" value="HAMP"/>
    <property type="match status" value="1"/>
</dbReference>
<dbReference type="SUPFAM" id="SSF58104">
    <property type="entry name" value="Methyl-accepting chemotaxis protein (MCP) signaling domain"/>
    <property type="match status" value="1"/>
</dbReference>
<proteinExistence type="inferred from homology"/>
<dbReference type="RefSeq" id="WP_215377874.1">
    <property type="nucleotide sequence ID" value="NZ_JAGTIS010000010.1"/>
</dbReference>
<dbReference type="InterPro" id="IPR004089">
    <property type="entry name" value="MCPsignal_dom"/>
</dbReference>
<evidence type="ECO:0000256" key="6">
    <source>
        <dbReference type="ARBA" id="ARBA00023224"/>
    </source>
</evidence>
<keyword evidence="3 9" id="KW-0812">Transmembrane</keyword>
<dbReference type="SMART" id="SM01358">
    <property type="entry name" value="HBM"/>
    <property type="match status" value="1"/>
</dbReference>
<reference evidence="13 14" key="1">
    <citation type="submission" date="2021-04" db="EMBL/GenBank/DDBJ databases">
        <title>Pseudomonas boanensis sp. nov., a bacterium isolated from river water used for household purposes in Boane District, Mozambique.</title>
        <authorList>
            <person name="Nicklasson M."/>
            <person name="Martin-Rodriguez A.J."/>
            <person name="Thorell K."/>
            <person name="Neves L."/>
            <person name="Mussagy A."/>
            <person name="Rydberg H.A."/>
            <person name="Hernroth B."/>
            <person name="Svensson-Stadler L."/>
            <person name="Sjoling A."/>
        </authorList>
    </citation>
    <scope>NUCLEOTIDE SEQUENCE [LARGE SCALE GENOMIC DNA]</scope>
    <source>
        <strain evidence="13 14">DB1</strain>
    </source>
</reference>
<evidence type="ECO:0000259" key="11">
    <source>
        <dbReference type="PROSITE" id="PS50885"/>
    </source>
</evidence>
<evidence type="ECO:0000256" key="8">
    <source>
        <dbReference type="PROSITE-ProRule" id="PRU00284"/>
    </source>
</evidence>
<gene>
    <name evidence="13" type="ORF">J7302_18325</name>
</gene>
<dbReference type="PROSITE" id="PS51753">
    <property type="entry name" value="HBM"/>
    <property type="match status" value="1"/>
</dbReference>
<dbReference type="SMART" id="SM00283">
    <property type="entry name" value="MA"/>
    <property type="match status" value="1"/>
</dbReference>
<feature type="domain" description="HBM" evidence="12">
    <location>
        <begin position="48"/>
        <end position="288"/>
    </location>
</feature>
<dbReference type="InterPro" id="IPR003660">
    <property type="entry name" value="HAMP_dom"/>
</dbReference>
<dbReference type="Gene3D" id="1.10.287.950">
    <property type="entry name" value="Methyl-accepting chemotaxis protein"/>
    <property type="match status" value="1"/>
</dbReference>
<evidence type="ECO:0000259" key="12">
    <source>
        <dbReference type="PROSITE" id="PS51753"/>
    </source>
</evidence>
<evidence type="ECO:0000259" key="10">
    <source>
        <dbReference type="PROSITE" id="PS50111"/>
    </source>
</evidence>
<feature type="transmembrane region" description="Helical" evidence="9">
    <location>
        <begin position="301"/>
        <end position="325"/>
    </location>
</feature>
<dbReference type="Proteomes" id="UP001519667">
    <property type="component" value="Unassembled WGS sequence"/>
</dbReference>
<keyword evidence="14" id="KW-1185">Reference proteome</keyword>
<keyword evidence="4 9" id="KW-1133">Transmembrane helix</keyword>
<sequence length="653" mass="70503">MRGFADLRVAYKIALVPVLLGGLLVVLGVVSSASLRSIASRVEVVTQDLGPSLDRLAKVADGMSRLQLVVRQYARTGEPEAELRFSELDAVLKTALEQARERMQQADSQRQLDEVQVLLDQYRRLFSEQLVPLSQERKQLVEVELAGHGQAIETVLSSVLSNAQQDFNLDAVFYSSAGMRSLLLGSQNLYRFLQENQPEQVTAYRSELQSAQSSIGVLRDRSSSEGLKSKLNEALVSLDKYQAAADRTLQLVEARNQTLAEMASIDPQIADHASRLQQDIMQAMERASSAADSTVEAVNRLLWGLVLAALLCGSLVAYAVGSMLVRSISRINRLLQDMAEGEGDLTRRLPVQGRDELGRLAESFNTFIEKIRRTVVEVAKASGQLEQASGGLEQTADGAHRQVTSQRDENSLIASAVTEMAASAQEVVNAAGQGEMLSREARRAASSGQECVQASRVAMQGLVGRIERLAEVIDLLGADSKSIGSVLEVIGAIAEQTNLLALNAAIEAARAGEAGRGFAVVADEVRSLAQRTQQSTAEIRGIIEALQGRTRESMLMMSDSQQAMKLASSSAQTTDAALQSIIGAVDAIDGNIQHITLAANEQARVAEEVGTGVVRLGGLTQDSIATMEQTHAAATDIRRLDSRLTRLIEQFRV</sequence>
<protein>
    <submittedName>
        <fullName evidence="13">HAMP domain-containing protein</fullName>
    </submittedName>
</protein>
<evidence type="ECO:0000256" key="9">
    <source>
        <dbReference type="SAM" id="Phobius"/>
    </source>
</evidence>
<organism evidence="13 14">
    <name type="scientific">Metapseudomonas boanensis</name>
    <dbReference type="NCBI Taxonomy" id="2822138"/>
    <lineage>
        <taxon>Bacteria</taxon>
        <taxon>Pseudomonadati</taxon>
        <taxon>Pseudomonadota</taxon>
        <taxon>Gammaproteobacteria</taxon>
        <taxon>Pseudomonadales</taxon>
        <taxon>Pseudomonadaceae</taxon>
        <taxon>Metapseudomonas</taxon>
    </lineage>
</organism>
<keyword evidence="5 9" id="KW-0472">Membrane</keyword>
<dbReference type="CDD" id="cd11386">
    <property type="entry name" value="MCP_signal"/>
    <property type="match status" value="1"/>
</dbReference>
<accession>A0ABS5XK58</accession>
<keyword evidence="6 8" id="KW-0807">Transducer</keyword>
<comment type="subcellular location">
    <subcellularLocation>
        <location evidence="1">Membrane</location>
    </subcellularLocation>
</comment>
<evidence type="ECO:0000256" key="7">
    <source>
        <dbReference type="ARBA" id="ARBA00029447"/>
    </source>
</evidence>
<evidence type="ECO:0000313" key="13">
    <source>
        <dbReference type="EMBL" id="MBT8768067.1"/>
    </source>
</evidence>
<dbReference type="PROSITE" id="PS50111">
    <property type="entry name" value="CHEMOTAXIS_TRANSDUC_2"/>
    <property type="match status" value="1"/>
</dbReference>
<comment type="caution">
    <text evidence="13">The sequence shown here is derived from an EMBL/GenBank/DDBJ whole genome shotgun (WGS) entry which is preliminary data.</text>
</comment>
<name>A0ABS5XK58_9GAMM</name>
<evidence type="ECO:0000256" key="4">
    <source>
        <dbReference type="ARBA" id="ARBA00022989"/>
    </source>
</evidence>
<dbReference type="PANTHER" id="PTHR32089">
    <property type="entry name" value="METHYL-ACCEPTING CHEMOTAXIS PROTEIN MCPB"/>
    <property type="match status" value="1"/>
</dbReference>
<evidence type="ECO:0000256" key="1">
    <source>
        <dbReference type="ARBA" id="ARBA00004370"/>
    </source>
</evidence>
<keyword evidence="2" id="KW-0145">Chemotaxis</keyword>
<dbReference type="PROSITE" id="PS50885">
    <property type="entry name" value="HAMP"/>
    <property type="match status" value="1"/>
</dbReference>
<evidence type="ECO:0000256" key="5">
    <source>
        <dbReference type="ARBA" id="ARBA00023136"/>
    </source>
</evidence>
<comment type="similarity">
    <text evidence="7">Belongs to the methyl-accepting chemotaxis (MCP) protein family.</text>
</comment>
<feature type="domain" description="Methyl-accepting transducer" evidence="10">
    <location>
        <begin position="381"/>
        <end position="617"/>
    </location>
</feature>
<evidence type="ECO:0000313" key="14">
    <source>
        <dbReference type="Proteomes" id="UP001519667"/>
    </source>
</evidence>
<dbReference type="Pfam" id="PF00015">
    <property type="entry name" value="MCPsignal"/>
    <property type="match status" value="1"/>
</dbReference>
<evidence type="ECO:0000256" key="3">
    <source>
        <dbReference type="ARBA" id="ARBA00022692"/>
    </source>
</evidence>
<dbReference type="SMART" id="SM00304">
    <property type="entry name" value="HAMP"/>
    <property type="match status" value="1"/>
</dbReference>
<dbReference type="Pfam" id="PF00672">
    <property type="entry name" value="HAMP"/>
    <property type="match status" value="1"/>
</dbReference>
<feature type="domain" description="HAMP" evidence="11">
    <location>
        <begin position="322"/>
        <end position="376"/>
    </location>
</feature>
<dbReference type="PANTHER" id="PTHR32089:SF120">
    <property type="entry name" value="METHYL-ACCEPTING CHEMOTAXIS PROTEIN TLPQ"/>
    <property type="match status" value="1"/>
</dbReference>
<dbReference type="InterPro" id="IPR032255">
    <property type="entry name" value="HBM"/>
</dbReference>